<dbReference type="InterPro" id="IPR018933">
    <property type="entry name" value="Netrin_module_non-TIMP"/>
</dbReference>
<dbReference type="Pfam" id="PF05986">
    <property type="entry name" value="ADAMTS_spacer1"/>
    <property type="match status" value="1"/>
</dbReference>
<dbReference type="FunFam" id="2.40.50.120:FF:000021">
    <property type="entry name" value="ADAMTS like 5"/>
    <property type="match status" value="1"/>
</dbReference>
<dbReference type="PROSITE" id="PS50189">
    <property type="entry name" value="NTR"/>
    <property type="match status" value="1"/>
</dbReference>
<sequence>MDANQHYIINGDWVIDWPGVFEVAGAKVRYSRTADTHESLEADGPTQEDLWVMVLFREPSPGIEYQYWLPRERFYPVQSDASPLHQPQPREAGDGAMGEPPTTAAPRIPNPRGADKRECGKCETPKGKSQRIQHYCNSDFVFRARILSRRYLGLETRYDVQVKHTYRNRFPLVHREYVWVSNTCDCPLLTERREYVLMARRHVNYEHTLNRILLQRSSYARPWSPREDLQLRDAATLCPQRGAG</sequence>
<keyword evidence="3" id="KW-1015">Disulfide bond</keyword>
<evidence type="ECO:0000313" key="7">
    <source>
        <dbReference type="Proteomes" id="UP000694421"/>
    </source>
</evidence>
<evidence type="ECO:0000256" key="2">
    <source>
        <dbReference type="ARBA" id="ARBA00022525"/>
    </source>
</evidence>
<evidence type="ECO:0000256" key="1">
    <source>
        <dbReference type="ARBA" id="ARBA00004613"/>
    </source>
</evidence>
<dbReference type="InterPro" id="IPR008993">
    <property type="entry name" value="TIMP-like_OB-fold"/>
</dbReference>
<feature type="compositionally biased region" description="Basic and acidic residues" evidence="4">
    <location>
        <begin position="113"/>
        <end position="126"/>
    </location>
</feature>
<dbReference type="GO" id="GO:0004222">
    <property type="term" value="F:metalloendopeptidase activity"/>
    <property type="evidence" value="ECO:0007669"/>
    <property type="project" value="TreeGrafter"/>
</dbReference>
<dbReference type="InterPro" id="IPR001134">
    <property type="entry name" value="Netrin_domain"/>
</dbReference>
<evidence type="ECO:0000259" key="5">
    <source>
        <dbReference type="PROSITE" id="PS50189"/>
    </source>
</evidence>
<evidence type="ECO:0000256" key="3">
    <source>
        <dbReference type="ARBA" id="ARBA00023157"/>
    </source>
</evidence>
<dbReference type="GO" id="GO:0030198">
    <property type="term" value="P:extracellular matrix organization"/>
    <property type="evidence" value="ECO:0007669"/>
    <property type="project" value="TreeGrafter"/>
</dbReference>
<feature type="region of interest" description="Disordered" evidence="4">
    <location>
        <begin position="79"/>
        <end position="126"/>
    </location>
</feature>
<dbReference type="Gene3D" id="2.60.120.830">
    <property type="match status" value="1"/>
</dbReference>
<keyword evidence="7" id="KW-1185">Reference proteome</keyword>
<keyword evidence="2" id="KW-0964">Secreted</keyword>
<organism evidence="6 7">
    <name type="scientific">Salvator merianae</name>
    <name type="common">Argentine black and white tegu</name>
    <name type="synonym">Tupinambis merianae</name>
    <dbReference type="NCBI Taxonomy" id="96440"/>
    <lineage>
        <taxon>Eukaryota</taxon>
        <taxon>Metazoa</taxon>
        <taxon>Chordata</taxon>
        <taxon>Craniata</taxon>
        <taxon>Vertebrata</taxon>
        <taxon>Euteleostomi</taxon>
        <taxon>Lepidosauria</taxon>
        <taxon>Squamata</taxon>
        <taxon>Bifurcata</taxon>
        <taxon>Unidentata</taxon>
        <taxon>Episquamata</taxon>
        <taxon>Laterata</taxon>
        <taxon>Teiioidea</taxon>
        <taxon>Teiidae</taxon>
        <taxon>Salvator</taxon>
    </lineage>
</organism>
<dbReference type="SUPFAM" id="SSF50242">
    <property type="entry name" value="TIMP-like"/>
    <property type="match status" value="1"/>
</dbReference>
<dbReference type="OMA" id="NIWDIAR"/>
<dbReference type="Pfam" id="PF01759">
    <property type="entry name" value="NTR"/>
    <property type="match status" value="1"/>
</dbReference>
<dbReference type="InterPro" id="IPR050439">
    <property type="entry name" value="ADAMTS_ADAMTS-like"/>
</dbReference>
<dbReference type="GeneTree" id="ENSGT00940000160456"/>
<accession>A0A8D0BJ17</accession>
<name>A0A8D0BJ17_SALMN</name>
<feature type="domain" description="NTR" evidence="5">
    <location>
        <begin position="119"/>
        <end position="238"/>
    </location>
</feature>
<dbReference type="Ensembl" id="ENSSMRT00000010139.1">
    <property type="protein sequence ID" value="ENSSMRP00000008685.1"/>
    <property type="gene ID" value="ENSSMRG00000006953.1"/>
</dbReference>
<dbReference type="InterPro" id="IPR010294">
    <property type="entry name" value="ADAMTS_spacer1"/>
</dbReference>
<reference evidence="6" key="2">
    <citation type="submission" date="2025-09" db="UniProtKB">
        <authorList>
            <consortium name="Ensembl"/>
        </authorList>
    </citation>
    <scope>IDENTIFICATION</scope>
</reference>
<dbReference type="AlphaFoldDB" id="A0A8D0BJ17"/>
<comment type="subcellular location">
    <subcellularLocation>
        <location evidence="1">Secreted</location>
    </subcellularLocation>
</comment>
<protein>
    <recommendedName>
        <fullName evidence="5">NTR domain-containing protein</fullName>
    </recommendedName>
</protein>
<dbReference type="Proteomes" id="UP000694421">
    <property type="component" value="Unplaced"/>
</dbReference>
<dbReference type="Gene3D" id="2.40.50.120">
    <property type="match status" value="1"/>
</dbReference>
<evidence type="ECO:0000256" key="4">
    <source>
        <dbReference type="SAM" id="MobiDB-lite"/>
    </source>
</evidence>
<dbReference type="GO" id="GO:0031012">
    <property type="term" value="C:extracellular matrix"/>
    <property type="evidence" value="ECO:0007669"/>
    <property type="project" value="TreeGrafter"/>
</dbReference>
<dbReference type="GO" id="GO:0006508">
    <property type="term" value="P:proteolysis"/>
    <property type="evidence" value="ECO:0007669"/>
    <property type="project" value="TreeGrafter"/>
</dbReference>
<reference evidence="6" key="1">
    <citation type="submission" date="2025-08" db="UniProtKB">
        <authorList>
            <consortium name="Ensembl"/>
        </authorList>
    </citation>
    <scope>IDENTIFICATION</scope>
</reference>
<dbReference type="PANTHER" id="PTHR13723:SF173">
    <property type="entry name" value="ADAMTS-LIKE PROTEIN 5"/>
    <property type="match status" value="1"/>
</dbReference>
<dbReference type="PANTHER" id="PTHR13723">
    <property type="entry name" value="ADAMTS A DISINTEGRIN AND METALLOPROTEASE WITH THROMBOSPONDIN MOTIFS PROTEASE"/>
    <property type="match status" value="1"/>
</dbReference>
<proteinExistence type="predicted"/>
<dbReference type="GO" id="GO:0005576">
    <property type="term" value="C:extracellular region"/>
    <property type="evidence" value="ECO:0007669"/>
    <property type="project" value="UniProtKB-SubCell"/>
</dbReference>
<evidence type="ECO:0000313" key="6">
    <source>
        <dbReference type="Ensembl" id="ENSSMRP00000008685.1"/>
    </source>
</evidence>